<evidence type="ECO:0000313" key="3">
    <source>
        <dbReference type="EMBL" id="MBF8437598.1"/>
    </source>
</evidence>
<dbReference type="PANTHER" id="PTHR40067:SF1">
    <property type="entry name" value="UPF0297 PROTEIN YRZL"/>
    <property type="match status" value="1"/>
</dbReference>
<dbReference type="HAMAP" id="MF_01507">
    <property type="entry name" value="UPF0297"/>
    <property type="match status" value="1"/>
</dbReference>
<gene>
    <name evidence="3" type="ORF">I0Q91_10925</name>
</gene>
<comment type="caution">
    <text evidence="3">The sequence shown here is derived from an EMBL/GenBank/DDBJ whole genome shotgun (WGS) entry which is preliminary data.</text>
</comment>
<protein>
    <recommendedName>
        <fullName evidence="2">UPF0297 protein I0Q91_10925</fullName>
    </recommendedName>
</protein>
<dbReference type="PANTHER" id="PTHR40067">
    <property type="entry name" value="UPF0297 PROTEIN YRZL"/>
    <property type="match status" value="1"/>
</dbReference>
<organism evidence="3 4">
    <name type="scientific">Halonatronomonas betaini</name>
    <dbReference type="NCBI Taxonomy" id="2778430"/>
    <lineage>
        <taxon>Bacteria</taxon>
        <taxon>Bacillati</taxon>
        <taxon>Bacillota</taxon>
        <taxon>Clostridia</taxon>
        <taxon>Halanaerobiales</taxon>
        <taxon>Halarsenatibacteraceae</taxon>
        <taxon>Halonatronomonas</taxon>
    </lineage>
</organism>
<dbReference type="NCBIfam" id="NF003997">
    <property type="entry name" value="PRK05473.1"/>
    <property type="match status" value="1"/>
</dbReference>
<dbReference type="InterPro" id="IPR009309">
    <property type="entry name" value="IreB"/>
</dbReference>
<evidence type="ECO:0000313" key="4">
    <source>
        <dbReference type="Proteomes" id="UP000621436"/>
    </source>
</evidence>
<dbReference type="Proteomes" id="UP000621436">
    <property type="component" value="Unassembled WGS sequence"/>
</dbReference>
<reference evidence="3" key="1">
    <citation type="submission" date="2020-11" db="EMBL/GenBank/DDBJ databases">
        <title>Halonatronomonas betainensis gen. nov., sp. nov. a novel haloalkaliphilic representative of the family Halanaerobiacae capable of betaine degradation.</title>
        <authorList>
            <person name="Boltyanskaya Y."/>
            <person name="Kevbrin V."/>
            <person name="Detkova E."/>
            <person name="Grouzdev D.S."/>
            <person name="Koziaeva V."/>
            <person name="Zhilina T."/>
        </authorList>
    </citation>
    <scope>NUCLEOTIDE SEQUENCE</scope>
    <source>
        <strain evidence="3">Z-7014</strain>
    </source>
</reference>
<evidence type="ECO:0000256" key="2">
    <source>
        <dbReference type="HAMAP-Rule" id="MF_01507"/>
    </source>
</evidence>
<dbReference type="EMBL" id="JADPIE010000006">
    <property type="protein sequence ID" value="MBF8437598.1"/>
    <property type="molecule type" value="Genomic_DNA"/>
</dbReference>
<dbReference type="Pfam" id="PF06135">
    <property type="entry name" value="IreB"/>
    <property type="match status" value="1"/>
</dbReference>
<dbReference type="RefSeq" id="WP_270454592.1">
    <property type="nucleotide sequence ID" value="NZ_JADPIE010000006.1"/>
</dbReference>
<keyword evidence="4" id="KW-1185">Reference proteome</keyword>
<dbReference type="PIRSF" id="PIRSF037258">
    <property type="entry name" value="DUF965_bac"/>
    <property type="match status" value="1"/>
</dbReference>
<accession>A0A931ARD7</accession>
<proteinExistence type="inferred from homology"/>
<evidence type="ECO:0000256" key="1">
    <source>
        <dbReference type="ARBA" id="ARBA00010888"/>
    </source>
</evidence>
<name>A0A931ARD7_9FIRM</name>
<comment type="similarity">
    <text evidence="1 2">Belongs to the UPF0297 family.</text>
</comment>
<sequence length="88" mass="10207">MSKDNNHDQTVKFDFDLSEEVSEAGYILKRVYHALEERGYNPVNQIVGYLISGDPAYITSYKDARTMIRTVDRDDILEELISSYINQK</sequence>
<dbReference type="AlphaFoldDB" id="A0A931ARD7"/>